<evidence type="ECO:0000313" key="3">
    <source>
        <dbReference type="EMBL" id="PKY02927.1"/>
    </source>
</evidence>
<dbReference type="Gene3D" id="2.60.40.4370">
    <property type="match status" value="1"/>
</dbReference>
<gene>
    <name evidence="3" type="ORF">P168DRAFT_319471</name>
</gene>
<dbReference type="Pfam" id="PF10419">
    <property type="entry name" value="TFIIIC_sub6"/>
    <property type="match status" value="1"/>
</dbReference>
<dbReference type="EMBL" id="MSFM01000008">
    <property type="protein sequence ID" value="PKY02927.1"/>
    <property type="molecule type" value="Genomic_DNA"/>
</dbReference>
<dbReference type="Proteomes" id="UP000234254">
    <property type="component" value="Unassembled WGS sequence"/>
</dbReference>
<protein>
    <recommendedName>
        <fullName evidence="2">Transcription factor TFIIIC triple barrel domain-containing protein</fullName>
    </recommendedName>
</protein>
<evidence type="ECO:0000313" key="4">
    <source>
        <dbReference type="Proteomes" id="UP000234254"/>
    </source>
</evidence>
<dbReference type="OrthoDB" id="1877767at2759"/>
<dbReference type="InterPro" id="IPR019481">
    <property type="entry name" value="TFIIIC_triple_barrel"/>
</dbReference>
<proteinExistence type="predicted"/>
<dbReference type="VEuPathDB" id="FungiDB:P168DRAFT_319471"/>
<dbReference type="RefSeq" id="XP_024691521.1">
    <property type="nucleotide sequence ID" value="XM_024840281.1"/>
</dbReference>
<feature type="region of interest" description="Disordered" evidence="1">
    <location>
        <begin position="51"/>
        <end position="102"/>
    </location>
</feature>
<dbReference type="GeneID" id="36547805"/>
<feature type="domain" description="Transcription factor TFIIIC triple barrel" evidence="2">
    <location>
        <begin position="41"/>
        <end position="190"/>
    </location>
</feature>
<accession>A0A2I1CZ68</accession>
<organism evidence="3 4">
    <name type="scientific">Aspergillus campestris (strain IBT 28561)</name>
    <dbReference type="NCBI Taxonomy" id="1392248"/>
    <lineage>
        <taxon>Eukaryota</taxon>
        <taxon>Fungi</taxon>
        <taxon>Dikarya</taxon>
        <taxon>Ascomycota</taxon>
        <taxon>Pezizomycotina</taxon>
        <taxon>Eurotiomycetes</taxon>
        <taxon>Eurotiomycetidae</taxon>
        <taxon>Eurotiales</taxon>
        <taxon>Aspergillaceae</taxon>
        <taxon>Aspergillus</taxon>
        <taxon>Aspergillus subgen. Circumdati</taxon>
    </lineage>
</organism>
<evidence type="ECO:0000256" key="1">
    <source>
        <dbReference type="SAM" id="MobiDB-lite"/>
    </source>
</evidence>
<feature type="region of interest" description="Disordered" evidence="1">
    <location>
        <begin position="192"/>
        <end position="237"/>
    </location>
</feature>
<dbReference type="AlphaFoldDB" id="A0A2I1CZ68"/>
<feature type="compositionally biased region" description="Low complexity" evidence="1">
    <location>
        <begin position="68"/>
        <end position="87"/>
    </location>
</feature>
<feature type="region of interest" description="Disordered" evidence="1">
    <location>
        <begin position="141"/>
        <end position="160"/>
    </location>
</feature>
<sequence length="324" mass="35353">MQAHPEPASVLDPALLADTHLQYDQDLDSDYEYEYEYDEQETETFYLNLDLTSHNGPIRPPRKRHDPTSSTSTPAQSSSASALPPQADENESTLASTEVDQTPAERVQILGLHTRNPIVSYQNQIFSCSWADQIGTELLFTQPEPAPAPEPEPEPDSEPRAAQITPLKHTKDFDLLAANSVKILGRKANLISSAGPAGSIPADPSTTSSADGVTGGASTPGLPPTRRTGPASTNTNQARFLDRLISLKQAKGETDPVRKVFSLKRTQNLEDRFRGWVQTDEQLAEISRLNDAATQGNTDAIAQLEHLYAQMGSREADEDAPPER</sequence>
<evidence type="ECO:0000259" key="2">
    <source>
        <dbReference type="Pfam" id="PF10419"/>
    </source>
</evidence>
<comment type="caution">
    <text evidence="3">The sequence shown here is derived from an EMBL/GenBank/DDBJ whole genome shotgun (WGS) entry which is preliminary data.</text>
</comment>
<name>A0A2I1CZ68_ASPC2</name>
<reference evidence="3" key="1">
    <citation type="submission" date="2016-12" db="EMBL/GenBank/DDBJ databases">
        <title>The genomes of Aspergillus section Nigri reveals drivers in fungal speciation.</title>
        <authorList>
            <consortium name="DOE Joint Genome Institute"/>
            <person name="Vesth T.C."/>
            <person name="Nybo J."/>
            <person name="Theobald S."/>
            <person name="Brandl J."/>
            <person name="Frisvad J.C."/>
            <person name="Nielsen K.F."/>
            <person name="Lyhne E.K."/>
            <person name="Kogle M.E."/>
            <person name="Kuo A."/>
            <person name="Riley R."/>
            <person name="Clum A."/>
            <person name="Nolan M."/>
            <person name="Lipzen A."/>
            <person name="Salamov A."/>
            <person name="Henrissat B."/>
            <person name="Wiebenga A."/>
            <person name="De vries R.P."/>
            <person name="Grigoriev I.V."/>
            <person name="Mortensen U.H."/>
            <person name="Andersen M.R."/>
            <person name="Baker S.E."/>
        </authorList>
    </citation>
    <scope>NUCLEOTIDE SEQUENCE</scope>
    <source>
        <strain evidence="3">IBT 28561</strain>
    </source>
</reference>
<keyword evidence="4" id="KW-1185">Reference proteome</keyword>